<evidence type="ECO:0000259" key="7">
    <source>
        <dbReference type="Pfam" id="PF00892"/>
    </source>
</evidence>
<feature type="domain" description="EamA" evidence="7">
    <location>
        <begin position="188"/>
        <end position="310"/>
    </location>
</feature>
<evidence type="ECO:0000256" key="6">
    <source>
        <dbReference type="SAM" id="Phobius"/>
    </source>
</evidence>
<evidence type="ECO:0000256" key="1">
    <source>
        <dbReference type="ARBA" id="ARBA00004141"/>
    </source>
</evidence>
<evidence type="ECO:0000256" key="3">
    <source>
        <dbReference type="ARBA" id="ARBA00022692"/>
    </source>
</evidence>
<feature type="transmembrane region" description="Helical" evidence="6">
    <location>
        <begin position="635"/>
        <end position="654"/>
    </location>
</feature>
<evidence type="ECO:0000256" key="5">
    <source>
        <dbReference type="ARBA" id="ARBA00023136"/>
    </source>
</evidence>
<comment type="similarity">
    <text evidence="2">Belongs to the drug/metabolite transporter (DMT) superfamily. Plant drug/metabolite exporter (P-DME) (TC 2.A.7.4) family.</text>
</comment>
<dbReference type="PANTHER" id="PTHR31218">
    <property type="entry name" value="WAT1-RELATED PROTEIN"/>
    <property type="match status" value="1"/>
</dbReference>
<keyword evidence="4 6" id="KW-1133">Transmembrane helix</keyword>
<evidence type="ECO:0000256" key="2">
    <source>
        <dbReference type="ARBA" id="ARBA00007635"/>
    </source>
</evidence>
<feature type="transmembrane region" description="Helical" evidence="6">
    <location>
        <begin position="185"/>
        <end position="206"/>
    </location>
</feature>
<evidence type="ECO:0000313" key="8">
    <source>
        <dbReference type="EMBL" id="KAK4781020.1"/>
    </source>
</evidence>
<gene>
    <name evidence="8" type="ORF">SAY87_017126</name>
</gene>
<proteinExistence type="inferred from homology"/>
<comment type="subcellular location">
    <subcellularLocation>
        <location evidence="1">Membrane</location>
        <topology evidence="1">Multi-pass membrane protein</topology>
    </subcellularLocation>
</comment>
<accession>A0AAN7L9U5</accession>
<dbReference type="GO" id="GO:0022857">
    <property type="term" value="F:transmembrane transporter activity"/>
    <property type="evidence" value="ECO:0007669"/>
    <property type="project" value="InterPro"/>
</dbReference>
<feature type="transmembrane region" description="Helical" evidence="6">
    <location>
        <begin position="77"/>
        <end position="100"/>
    </location>
</feature>
<organism evidence="8 9">
    <name type="scientific">Trapa incisa</name>
    <dbReference type="NCBI Taxonomy" id="236973"/>
    <lineage>
        <taxon>Eukaryota</taxon>
        <taxon>Viridiplantae</taxon>
        <taxon>Streptophyta</taxon>
        <taxon>Embryophyta</taxon>
        <taxon>Tracheophyta</taxon>
        <taxon>Spermatophyta</taxon>
        <taxon>Magnoliopsida</taxon>
        <taxon>eudicotyledons</taxon>
        <taxon>Gunneridae</taxon>
        <taxon>Pentapetalae</taxon>
        <taxon>rosids</taxon>
        <taxon>malvids</taxon>
        <taxon>Myrtales</taxon>
        <taxon>Lythraceae</taxon>
        <taxon>Trapa</taxon>
    </lineage>
</organism>
<feature type="transmembrane region" description="Helical" evidence="6">
    <location>
        <begin position="456"/>
        <end position="478"/>
    </location>
</feature>
<sequence>MDRLQAGSALRGKKPYLVVVLIQAIYAGMFMLSKVAFDLGMNNFVFVFYRQAMATVFLAPFAFYFQRKNAPPLTLVTFFKVFMLSLFGITGSLDVCGVALTYTSATLAAATANCLPVITFFLALLLRMESLELRTVQGVAKLVGLGLCLGGAAILAFYSGPHFTLWPSHYKIHPTYQSHISSGKIWIKGCFLMLTSNTLWAIWLVFQGIIMKSYESKLLLTTLQCFLSSIQSLIIAIPLARDPHDWKLGWNVRLLSVAYCGVVVTGLTYYLQAWVIEKRDAVFLAMSTPLSLVITVFFSAIILNDVITLSRKKNSHSSHSVQDNHWLTVACDIRYKWYQVLKLLGWNGCPAKATSRTPAMNSEKKPYLIVVLIQTIYAGMFLLSKAAFDMGMNNFVFIFYRQAIAAVFLAPLAFYFEWKSAPRLTLRTFLKIFTLSLFGITLSLDIYGVALVYTSATLAAATTNCLPAITFFMALLFGMEKLKLMSRSGMAKLVGVVVCLGGSATLAFYKGPSFSLWAHHHGLNPQSQHSHVSSGKNWIKGCFLMLSSNTLFAFWLVLQGKVVKCYPSKLLLTTLQCFLSSIQSLIIAIPFAGDLKEWKLGWNIRLLSVTYCGIVVTGFTYYLQTWVIENRGPVFIAMSTPLSLIITIFFSALILRESLALGSILGGLLLVAGLYSVLWGKSKEQQQHNLRNPTTSDCSNLKAEEMSAMNGIGIPPSPLLPI</sequence>
<feature type="transmembrane region" description="Helical" evidence="6">
    <location>
        <begin position="490"/>
        <end position="509"/>
    </location>
</feature>
<feature type="transmembrane region" description="Helical" evidence="6">
    <location>
        <begin position="428"/>
        <end position="450"/>
    </location>
</feature>
<feature type="transmembrane region" description="Helical" evidence="6">
    <location>
        <begin position="281"/>
        <end position="303"/>
    </location>
</feature>
<feature type="transmembrane region" description="Helical" evidence="6">
    <location>
        <begin position="660"/>
        <end position="680"/>
    </location>
</feature>
<feature type="domain" description="EamA" evidence="7">
    <location>
        <begin position="16"/>
        <end position="140"/>
    </location>
</feature>
<keyword evidence="5 6" id="KW-0472">Membrane</keyword>
<feature type="transmembrane region" description="Helical" evidence="6">
    <location>
        <begin position="604"/>
        <end position="623"/>
    </location>
</feature>
<dbReference type="EMBL" id="JAXIOK010000001">
    <property type="protein sequence ID" value="KAK4781020.1"/>
    <property type="molecule type" value="Genomic_DNA"/>
</dbReference>
<dbReference type="InterPro" id="IPR030184">
    <property type="entry name" value="WAT1-related"/>
</dbReference>
<feature type="transmembrane region" description="Helical" evidence="6">
    <location>
        <begin position="395"/>
        <end position="416"/>
    </location>
</feature>
<dbReference type="GO" id="GO:0016020">
    <property type="term" value="C:membrane"/>
    <property type="evidence" value="ECO:0007669"/>
    <property type="project" value="UniProtKB-SubCell"/>
</dbReference>
<feature type="domain" description="EamA" evidence="7">
    <location>
        <begin position="367"/>
        <end position="491"/>
    </location>
</feature>
<keyword evidence="3 6" id="KW-0812">Transmembrane</keyword>
<feature type="transmembrane region" description="Helical" evidence="6">
    <location>
        <begin position="570"/>
        <end position="592"/>
    </location>
</feature>
<name>A0AAN7L9U5_9MYRT</name>
<dbReference type="AlphaFoldDB" id="A0AAN7L9U5"/>
<dbReference type="SUPFAM" id="SSF103481">
    <property type="entry name" value="Multidrug resistance efflux transporter EmrE"/>
    <property type="match status" value="4"/>
</dbReference>
<evidence type="ECO:0000256" key="4">
    <source>
        <dbReference type="ARBA" id="ARBA00022989"/>
    </source>
</evidence>
<keyword evidence="9" id="KW-1185">Reference proteome</keyword>
<dbReference type="InterPro" id="IPR037185">
    <property type="entry name" value="EmrE-like"/>
</dbReference>
<dbReference type="InterPro" id="IPR000620">
    <property type="entry name" value="EamA_dom"/>
</dbReference>
<dbReference type="Pfam" id="PF00892">
    <property type="entry name" value="EamA"/>
    <property type="match status" value="4"/>
</dbReference>
<feature type="transmembrane region" description="Helical" evidence="6">
    <location>
        <begin position="366"/>
        <end position="383"/>
    </location>
</feature>
<evidence type="ECO:0000313" key="9">
    <source>
        <dbReference type="Proteomes" id="UP001345219"/>
    </source>
</evidence>
<feature type="transmembrane region" description="Helical" evidence="6">
    <location>
        <begin position="138"/>
        <end position="158"/>
    </location>
</feature>
<feature type="transmembrane region" description="Helical" evidence="6">
    <location>
        <begin position="106"/>
        <end position="126"/>
    </location>
</feature>
<dbReference type="Proteomes" id="UP001345219">
    <property type="component" value="Chromosome 13"/>
</dbReference>
<feature type="domain" description="EamA" evidence="7">
    <location>
        <begin position="540"/>
        <end position="678"/>
    </location>
</feature>
<comment type="caution">
    <text evidence="8">The sequence shown here is derived from an EMBL/GenBank/DDBJ whole genome shotgun (WGS) entry which is preliminary data.</text>
</comment>
<feature type="transmembrane region" description="Helical" evidence="6">
    <location>
        <begin position="16"/>
        <end position="37"/>
    </location>
</feature>
<reference evidence="8 9" key="1">
    <citation type="journal article" date="2023" name="Hortic Res">
        <title>Pangenome of water caltrop reveals structural variations and asymmetric subgenome divergence after allopolyploidization.</title>
        <authorList>
            <person name="Zhang X."/>
            <person name="Chen Y."/>
            <person name="Wang L."/>
            <person name="Yuan Y."/>
            <person name="Fang M."/>
            <person name="Shi L."/>
            <person name="Lu R."/>
            <person name="Comes H.P."/>
            <person name="Ma Y."/>
            <person name="Chen Y."/>
            <person name="Huang G."/>
            <person name="Zhou Y."/>
            <person name="Zheng Z."/>
            <person name="Qiu Y."/>
        </authorList>
    </citation>
    <scope>NUCLEOTIDE SEQUENCE [LARGE SCALE GENOMIC DNA]</scope>
    <source>
        <tissue evidence="8">Roots</tissue>
    </source>
</reference>
<feature type="transmembrane region" description="Helical" evidence="6">
    <location>
        <begin position="43"/>
        <end position="65"/>
    </location>
</feature>
<feature type="transmembrane region" description="Helical" evidence="6">
    <location>
        <begin position="538"/>
        <end position="558"/>
    </location>
</feature>
<protein>
    <recommendedName>
        <fullName evidence="7">EamA domain-containing protein</fullName>
    </recommendedName>
</protein>